<evidence type="ECO:0000256" key="5">
    <source>
        <dbReference type="ARBA" id="ARBA00022737"/>
    </source>
</evidence>
<dbReference type="RefSeq" id="XP_030002456.1">
    <property type="nucleotide sequence ID" value="XM_030146596.1"/>
</dbReference>
<reference evidence="10" key="3">
    <citation type="submission" date="2025-09" db="UniProtKB">
        <authorList>
            <consortium name="Ensembl"/>
        </authorList>
    </citation>
    <scope>IDENTIFICATION</scope>
</reference>
<sequence length="336" mass="36604">MMVGTGVRMCRRSTGSASVRTQAQGLMGVQQALVPVLPLLLLLVHAARPLPDPLLTFRDTDPVSGKTLECDRCPPGTFLRARCTATRKTVCETCPPGSFTELWNYVPKCLRCGVCAHNQVEKSACTASSDCQCACKDGYFFKETYGMCRRHAECPSGHGVLTTGSALVDTICHVCPNGTFSDVVSSVRNCSAHRSCAAARLKQVMRGSAWHDSVCANCTELQTQDGADFLRQILPKYFVHHKLSLRRLRQFVRKLPSEDRKKTAGNVSGLDVSGLHSLLDAWIAAATVADIRRLPDVLTKIGANNIGDRLLNKLRKIESQLTHLTDTCSTDAPTTA</sequence>
<accession>A0A672YY89</accession>
<feature type="disulfide bond" evidence="8">
    <location>
        <begin position="112"/>
        <end position="125"/>
    </location>
</feature>
<dbReference type="SMART" id="SM01411">
    <property type="entry name" value="Ephrin_rec_like"/>
    <property type="match status" value="2"/>
</dbReference>
<feature type="domain" description="TNFR-Cys" evidence="9">
    <location>
        <begin position="93"/>
        <end position="133"/>
    </location>
</feature>
<dbReference type="Pfam" id="PF21733">
    <property type="entry name" value="Death_3"/>
    <property type="match status" value="1"/>
</dbReference>
<keyword evidence="2" id="KW-0964">Secreted</keyword>
<dbReference type="GeneID" id="115427876"/>
<reference evidence="10" key="2">
    <citation type="submission" date="2025-08" db="UniProtKB">
        <authorList>
            <consortium name="Ensembl"/>
        </authorList>
    </citation>
    <scope>IDENTIFICATION</scope>
</reference>
<dbReference type="Ensembl" id="ENSSORT00005009990.1">
    <property type="protein sequence ID" value="ENSSORP00005009666.1"/>
    <property type="gene ID" value="ENSSORG00005005282.1"/>
</dbReference>
<evidence type="ECO:0000256" key="4">
    <source>
        <dbReference type="ARBA" id="ARBA00022729"/>
    </source>
</evidence>
<dbReference type="Proteomes" id="UP000472271">
    <property type="component" value="Chromosome 11"/>
</dbReference>
<evidence type="ECO:0000259" key="9">
    <source>
        <dbReference type="PROSITE" id="PS50050"/>
    </source>
</evidence>
<gene>
    <name evidence="10" type="primary">LOC115427876</name>
</gene>
<organism evidence="10 11">
    <name type="scientific">Sphaeramia orbicularis</name>
    <name type="common">orbiculate cardinalfish</name>
    <dbReference type="NCBI Taxonomy" id="375764"/>
    <lineage>
        <taxon>Eukaryota</taxon>
        <taxon>Metazoa</taxon>
        <taxon>Chordata</taxon>
        <taxon>Craniata</taxon>
        <taxon>Vertebrata</taxon>
        <taxon>Euteleostomi</taxon>
        <taxon>Actinopterygii</taxon>
        <taxon>Neopterygii</taxon>
        <taxon>Teleostei</taxon>
        <taxon>Neoteleostei</taxon>
        <taxon>Acanthomorphata</taxon>
        <taxon>Gobiaria</taxon>
        <taxon>Kurtiformes</taxon>
        <taxon>Apogonoidei</taxon>
        <taxon>Apogonidae</taxon>
        <taxon>Apogoninae</taxon>
        <taxon>Sphaeramia</taxon>
    </lineage>
</organism>
<evidence type="ECO:0000313" key="10">
    <source>
        <dbReference type="Ensembl" id="ENSSORP00005009666.1"/>
    </source>
</evidence>
<dbReference type="OrthoDB" id="9990004at2759"/>
<dbReference type="SUPFAM" id="SSF57586">
    <property type="entry name" value="TNF receptor-like"/>
    <property type="match status" value="2"/>
</dbReference>
<dbReference type="GO" id="GO:0006915">
    <property type="term" value="P:apoptotic process"/>
    <property type="evidence" value="ECO:0007669"/>
    <property type="project" value="UniProtKB-KW"/>
</dbReference>
<name>A0A672YY89_9TELE</name>
<dbReference type="PROSITE" id="PS50050">
    <property type="entry name" value="TNFR_NGFR_2"/>
    <property type="match status" value="1"/>
</dbReference>
<dbReference type="AlphaFoldDB" id="A0A672YY89"/>
<dbReference type="Pfam" id="PF00020">
    <property type="entry name" value="TNFR_c6"/>
    <property type="match status" value="3"/>
</dbReference>
<keyword evidence="3" id="KW-0053">Apoptosis</keyword>
<feature type="disulfide bond" evidence="8">
    <location>
        <begin position="94"/>
        <end position="109"/>
    </location>
</feature>
<keyword evidence="6 8" id="KW-1015">Disulfide bond</keyword>
<evidence type="ECO:0000256" key="6">
    <source>
        <dbReference type="ARBA" id="ARBA00023157"/>
    </source>
</evidence>
<dbReference type="PANTHER" id="PTHR23097:SF116">
    <property type="entry name" value="TUMOR NECROSIS FACTOR RECEPTOR SUPERFAMILY MEMBER 6B"/>
    <property type="match status" value="1"/>
</dbReference>
<reference evidence="10" key="1">
    <citation type="submission" date="2019-06" db="EMBL/GenBank/DDBJ databases">
        <authorList>
            <consortium name="Wellcome Sanger Institute Data Sharing"/>
        </authorList>
    </citation>
    <scope>NUCLEOTIDE SEQUENCE [LARGE SCALE GENOMIC DNA]</scope>
</reference>
<dbReference type="Gene3D" id="2.10.50.10">
    <property type="entry name" value="Tumor Necrosis Factor Receptor, subunit A, domain 2"/>
    <property type="match status" value="3"/>
</dbReference>
<dbReference type="PANTHER" id="PTHR23097">
    <property type="entry name" value="TUMOR NECROSIS FACTOR RECEPTOR SUPERFAMILY MEMBER"/>
    <property type="match status" value="1"/>
</dbReference>
<proteinExistence type="predicted"/>
<protein>
    <submittedName>
        <fullName evidence="10">Tumor necrosis factor receptor superfamily member 6B-like</fullName>
    </submittedName>
</protein>
<dbReference type="InterPro" id="IPR048522">
    <property type="entry name" value="Death_3_fish"/>
</dbReference>
<dbReference type="InterPro" id="IPR052459">
    <property type="entry name" value="TNFRSF_decoy_receptor"/>
</dbReference>
<keyword evidence="7" id="KW-0325">Glycoprotein</keyword>
<dbReference type="SMART" id="SM00208">
    <property type="entry name" value="TNFR"/>
    <property type="match status" value="4"/>
</dbReference>
<dbReference type="InParanoid" id="A0A672YY89"/>
<comment type="subcellular location">
    <subcellularLocation>
        <location evidence="1">Secreted</location>
    </subcellularLocation>
</comment>
<dbReference type="GO" id="GO:0005576">
    <property type="term" value="C:extracellular region"/>
    <property type="evidence" value="ECO:0007669"/>
    <property type="project" value="UniProtKB-SubCell"/>
</dbReference>
<keyword evidence="4" id="KW-0732">Signal</keyword>
<feature type="repeat" description="TNFR-Cys" evidence="8">
    <location>
        <begin position="93"/>
        <end position="133"/>
    </location>
</feature>
<feature type="disulfide bond" evidence="8">
    <location>
        <begin position="115"/>
        <end position="133"/>
    </location>
</feature>
<keyword evidence="11" id="KW-1185">Reference proteome</keyword>
<evidence type="ECO:0000256" key="1">
    <source>
        <dbReference type="ARBA" id="ARBA00004613"/>
    </source>
</evidence>
<evidence type="ECO:0000256" key="3">
    <source>
        <dbReference type="ARBA" id="ARBA00022703"/>
    </source>
</evidence>
<evidence type="ECO:0000256" key="2">
    <source>
        <dbReference type="ARBA" id="ARBA00022525"/>
    </source>
</evidence>
<evidence type="ECO:0000256" key="7">
    <source>
        <dbReference type="ARBA" id="ARBA00023180"/>
    </source>
</evidence>
<evidence type="ECO:0000313" key="11">
    <source>
        <dbReference type="Proteomes" id="UP000472271"/>
    </source>
</evidence>
<keyword evidence="5" id="KW-0677">Repeat</keyword>
<dbReference type="InterPro" id="IPR001368">
    <property type="entry name" value="TNFR/NGFR_Cys_rich_reg"/>
</dbReference>
<evidence type="ECO:0000256" key="8">
    <source>
        <dbReference type="PROSITE-ProRule" id="PRU00206"/>
    </source>
</evidence>